<comment type="caution">
    <text evidence="2">The sequence shown here is derived from an EMBL/GenBank/DDBJ whole genome shotgun (WGS) entry which is preliminary data.</text>
</comment>
<name>A0A1Q9BRX8_SYMMI</name>
<feature type="non-terminal residue" evidence="2">
    <location>
        <position position="50"/>
    </location>
</feature>
<proteinExistence type="predicted"/>
<evidence type="ECO:0000256" key="1">
    <source>
        <dbReference type="SAM" id="MobiDB-lite"/>
    </source>
</evidence>
<organism evidence="2 3">
    <name type="scientific">Symbiodinium microadriaticum</name>
    <name type="common">Dinoflagellate</name>
    <name type="synonym">Zooxanthella microadriatica</name>
    <dbReference type="NCBI Taxonomy" id="2951"/>
    <lineage>
        <taxon>Eukaryota</taxon>
        <taxon>Sar</taxon>
        <taxon>Alveolata</taxon>
        <taxon>Dinophyceae</taxon>
        <taxon>Suessiales</taxon>
        <taxon>Symbiodiniaceae</taxon>
        <taxon>Symbiodinium</taxon>
    </lineage>
</organism>
<protein>
    <submittedName>
        <fullName evidence="2">Uncharacterized protein</fullName>
    </submittedName>
</protein>
<accession>A0A1Q9BRX8</accession>
<evidence type="ECO:0000313" key="3">
    <source>
        <dbReference type="Proteomes" id="UP000186817"/>
    </source>
</evidence>
<dbReference type="AlphaFoldDB" id="A0A1Q9BRX8"/>
<dbReference type="Proteomes" id="UP000186817">
    <property type="component" value="Unassembled WGS sequence"/>
</dbReference>
<dbReference type="EMBL" id="LSRX01005492">
    <property type="protein sequence ID" value="OLP73431.1"/>
    <property type="molecule type" value="Genomic_DNA"/>
</dbReference>
<reference evidence="2 3" key="1">
    <citation type="submission" date="2016-02" db="EMBL/GenBank/DDBJ databases">
        <title>Genome analysis of coral dinoflagellate symbionts highlights evolutionary adaptations to a symbiotic lifestyle.</title>
        <authorList>
            <person name="Aranda M."/>
            <person name="Li Y."/>
            <person name="Liew Y.J."/>
            <person name="Baumgarten S."/>
            <person name="Simakov O."/>
            <person name="Wilson M."/>
            <person name="Piel J."/>
            <person name="Ashoor H."/>
            <person name="Bougouffa S."/>
            <person name="Bajic V.B."/>
            <person name="Ryu T."/>
            <person name="Ravasi T."/>
            <person name="Bayer T."/>
            <person name="Micklem G."/>
            <person name="Kim H."/>
            <person name="Bhak J."/>
            <person name="Lajeunesse T.C."/>
            <person name="Voolstra C.R."/>
        </authorList>
    </citation>
    <scope>NUCLEOTIDE SEQUENCE [LARGE SCALE GENOMIC DNA]</scope>
    <source>
        <strain evidence="2 3">CCMP2467</strain>
    </source>
</reference>
<feature type="non-terminal residue" evidence="2">
    <location>
        <position position="1"/>
    </location>
</feature>
<evidence type="ECO:0000313" key="2">
    <source>
        <dbReference type="EMBL" id="OLP73431.1"/>
    </source>
</evidence>
<gene>
    <name evidence="2" type="ORF">AK812_SmicGene47328</name>
</gene>
<sequence>SGSAPWRAGEGLSAVVPRIQHMQEDGRATRSPGTSDEDSWWPFGFDSSSV</sequence>
<feature type="region of interest" description="Disordered" evidence="1">
    <location>
        <begin position="21"/>
        <end position="50"/>
    </location>
</feature>
<keyword evidence="3" id="KW-1185">Reference proteome</keyword>